<sequence length="203" mass="23031">MEDLDTQPIFKPKYIPIKIMYWGPGEVGKTTNFECLKRKFATKLVSKGISIETTDKRTLWCDSVTFEFQFPSINCVVQAIVSTTTGQERFLATREYVLENADGAVFVADSDPKKMASNCRSFEELKSFSQKSQIPIYILLNKRDLPNAISINEFVTQMGLPTQNPTKLLKIPYESTANDTKNPGDVSRIFSDLLVEVLRRKLT</sequence>
<dbReference type="SUPFAM" id="SSF52540">
    <property type="entry name" value="P-loop containing nucleoside triphosphate hydrolases"/>
    <property type="match status" value="1"/>
</dbReference>
<dbReference type="InterPro" id="IPR001806">
    <property type="entry name" value="Small_GTPase"/>
</dbReference>
<accession>A0ABY6HYT3</accession>
<dbReference type="PANTHER" id="PTHR42708:SF1">
    <property type="entry name" value="GLIDING MOTILITY PROTEIN MGLA"/>
    <property type="match status" value="1"/>
</dbReference>
<dbReference type="Gene3D" id="3.40.50.300">
    <property type="entry name" value="P-loop containing nucleotide triphosphate hydrolases"/>
    <property type="match status" value="1"/>
</dbReference>
<protein>
    <submittedName>
        <fullName evidence="1">Uncharacterized protein</fullName>
    </submittedName>
</protein>
<keyword evidence="2" id="KW-1185">Reference proteome</keyword>
<name>A0ABY6HYT3_9ARCH</name>
<proteinExistence type="predicted"/>
<dbReference type="InterPro" id="IPR027417">
    <property type="entry name" value="P-loop_NTPase"/>
</dbReference>
<dbReference type="InterPro" id="IPR052705">
    <property type="entry name" value="Gliding_Motility_GTPase"/>
</dbReference>
<reference evidence="1" key="1">
    <citation type="submission" date="2022-09" db="EMBL/GenBank/DDBJ databases">
        <title>Actin cytoskeleton and complex cell architecture in an #Asgard archaeon.</title>
        <authorList>
            <person name="Ponce Toledo R.I."/>
            <person name="Schleper C."/>
            <person name="Rodrigues Oliveira T."/>
            <person name="Wollweber F."/>
            <person name="Xu J."/>
            <person name="Rittmann S."/>
            <person name="Klingl A."/>
            <person name="Pilhofer M."/>
        </authorList>
    </citation>
    <scope>NUCLEOTIDE SEQUENCE</scope>
    <source>
        <strain evidence="1">B-35</strain>
    </source>
</reference>
<dbReference type="PANTHER" id="PTHR42708">
    <property type="entry name" value="ATP/GTP-BINDING PROTEIN-RELATED"/>
    <property type="match status" value="1"/>
</dbReference>
<evidence type="ECO:0000313" key="1">
    <source>
        <dbReference type="EMBL" id="UYP48501.1"/>
    </source>
</evidence>
<organism evidence="1 2">
    <name type="scientific">Candidatus Lokiarchaeum ossiferum</name>
    <dbReference type="NCBI Taxonomy" id="2951803"/>
    <lineage>
        <taxon>Archaea</taxon>
        <taxon>Promethearchaeati</taxon>
        <taxon>Promethearchaeota</taxon>
        <taxon>Promethearchaeia</taxon>
        <taxon>Promethearchaeales</taxon>
        <taxon>Promethearchaeaceae</taxon>
        <taxon>Candidatus Lokiarchaeum</taxon>
    </lineage>
</organism>
<dbReference type="Pfam" id="PF00071">
    <property type="entry name" value="Ras"/>
    <property type="match status" value="1"/>
</dbReference>
<gene>
    <name evidence="1" type="ORF">NEF87_004786</name>
</gene>
<dbReference type="EMBL" id="CP104013">
    <property type="protein sequence ID" value="UYP48501.1"/>
    <property type="molecule type" value="Genomic_DNA"/>
</dbReference>
<evidence type="ECO:0000313" key="2">
    <source>
        <dbReference type="Proteomes" id="UP001208689"/>
    </source>
</evidence>
<dbReference type="Proteomes" id="UP001208689">
    <property type="component" value="Chromosome"/>
</dbReference>